<gene>
    <name evidence="2" type="ORF">HGP28_01690</name>
</gene>
<organism evidence="2 3">
    <name type="scientific">Vibrio agarilyticus</name>
    <dbReference type="NCBI Taxonomy" id="2726741"/>
    <lineage>
        <taxon>Bacteria</taxon>
        <taxon>Pseudomonadati</taxon>
        <taxon>Pseudomonadota</taxon>
        <taxon>Gammaproteobacteria</taxon>
        <taxon>Vibrionales</taxon>
        <taxon>Vibrionaceae</taxon>
        <taxon>Vibrio</taxon>
    </lineage>
</organism>
<keyword evidence="1" id="KW-0472">Membrane</keyword>
<proteinExistence type="predicted"/>
<evidence type="ECO:0000313" key="3">
    <source>
        <dbReference type="Proteomes" id="UP000535589"/>
    </source>
</evidence>
<keyword evidence="1" id="KW-0812">Transmembrane</keyword>
<dbReference type="AlphaFoldDB" id="A0A7X8YFS8"/>
<evidence type="ECO:0000256" key="1">
    <source>
        <dbReference type="SAM" id="Phobius"/>
    </source>
</evidence>
<protein>
    <recommendedName>
        <fullName evidence="4">Transmembrane regulatory protein ToxS</fullName>
    </recommendedName>
</protein>
<accession>A0A7X8YFS8</accession>
<dbReference type="Pfam" id="PF17323">
    <property type="entry name" value="ToxS"/>
    <property type="match status" value="1"/>
</dbReference>
<dbReference type="InterPro" id="IPR035288">
    <property type="entry name" value="ToxS"/>
</dbReference>
<evidence type="ECO:0000313" key="2">
    <source>
        <dbReference type="EMBL" id="NLS11602.1"/>
    </source>
</evidence>
<dbReference type="RefSeq" id="WP_168834692.1">
    <property type="nucleotide sequence ID" value="NZ_JABAIK010000001.1"/>
</dbReference>
<keyword evidence="3" id="KW-1185">Reference proteome</keyword>
<dbReference type="GO" id="GO:0016020">
    <property type="term" value="C:membrane"/>
    <property type="evidence" value="ECO:0007669"/>
    <property type="project" value="InterPro"/>
</dbReference>
<name>A0A7X8YFS8_9VIBR</name>
<dbReference type="EMBL" id="JABAIK010000001">
    <property type="protein sequence ID" value="NLS11602.1"/>
    <property type="molecule type" value="Genomic_DNA"/>
</dbReference>
<comment type="caution">
    <text evidence="2">The sequence shown here is derived from an EMBL/GenBank/DDBJ whole genome shotgun (WGS) entry which is preliminary data.</text>
</comment>
<reference evidence="2 3" key="1">
    <citation type="submission" date="2020-04" db="EMBL/GenBank/DDBJ databases">
        <title>Vibrio sp. SM6, a novel species isolated from seawater.</title>
        <authorList>
            <person name="Wang X."/>
        </authorList>
    </citation>
    <scope>NUCLEOTIDE SEQUENCE [LARGE SCALE GENOMIC DNA]</scope>
    <source>
        <strain evidence="2 3">SM6</strain>
    </source>
</reference>
<keyword evidence="1" id="KW-1133">Transmembrane helix</keyword>
<dbReference type="Proteomes" id="UP000535589">
    <property type="component" value="Unassembled WGS sequence"/>
</dbReference>
<sequence length="177" mass="20534">MKRRYLKQSIYVCFVLLSLTLSAWVYWVSDFKLKALLTESEWQSYSQSVIFDDQQVREMVGPLREVQVKTNVKYLRDGHYIRVSTLKLTPHNSTNDVVINISESGVWEVSDSYLLLSPREFKDLSASKLTDFSTEQLKLITQVFKMDAQQSRRIDIVNAKTLLLTTLDHGSTLLVRH</sequence>
<evidence type="ECO:0008006" key="4">
    <source>
        <dbReference type="Google" id="ProtNLM"/>
    </source>
</evidence>
<feature type="transmembrane region" description="Helical" evidence="1">
    <location>
        <begin position="9"/>
        <end position="27"/>
    </location>
</feature>